<evidence type="ECO:0000256" key="1">
    <source>
        <dbReference type="SAM" id="SignalP"/>
    </source>
</evidence>
<evidence type="ECO:0008006" key="4">
    <source>
        <dbReference type="Google" id="ProtNLM"/>
    </source>
</evidence>
<dbReference type="KEGG" id="msil:METEAL_32990"/>
<organism evidence="2 3">
    <name type="scientific">Mesoterricola silvestris</name>
    <dbReference type="NCBI Taxonomy" id="2927979"/>
    <lineage>
        <taxon>Bacteria</taxon>
        <taxon>Pseudomonadati</taxon>
        <taxon>Acidobacteriota</taxon>
        <taxon>Holophagae</taxon>
        <taxon>Holophagales</taxon>
        <taxon>Holophagaceae</taxon>
        <taxon>Mesoterricola</taxon>
    </lineage>
</organism>
<keyword evidence="1" id="KW-0732">Signal</keyword>
<dbReference type="AlphaFoldDB" id="A0AA48GR13"/>
<accession>A0AA48GR13</accession>
<reference evidence="3" key="1">
    <citation type="journal article" date="2023" name="Int. J. Syst. Evol. Microbiol.">
        <title>Mesoterricola silvestris gen. nov., sp. nov., Mesoterricola sediminis sp. nov., Geothrix oryzae sp. nov., Geothrix edaphica sp. nov., Geothrix rubra sp. nov., and Geothrix limicola sp. nov., six novel members of Acidobacteriota isolated from soils.</title>
        <authorList>
            <person name="Itoh H."/>
            <person name="Sugisawa Y."/>
            <person name="Mise K."/>
            <person name="Xu Z."/>
            <person name="Kuniyasu M."/>
            <person name="Ushijima N."/>
            <person name="Kawano K."/>
            <person name="Kobayashi E."/>
            <person name="Shiratori Y."/>
            <person name="Masuda Y."/>
            <person name="Senoo K."/>
        </authorList>
    </citation>
    <scope>NUCLEOTIDE SEQUENCE [LARGE SCALE GENOMIC DNA]</scope>
    <source>
        <strain evidence="3">W79</strain>
    </source>
</reference>
<dbReference type="RefSeq" id="WP_316412796.1">
    <property type="nucleotide sequence ID" value="NZ_AP027080.1"/>
</dbReference>
<feature type="signal peptide" evidence="1">
    <location>
        <begin position="1"/>
        <end position="17"/>
    </location>
</feature>
<dbReference type="Proteomes" id="UP001238179">
    <property type="component" value="Chromosome"/>
</dbReference>
<feature type="chain" id="PRO_5041226312" description="SGNH/GDSL hydrolase family protein" evidence="1">
    <location>
        <begin position="18"/>
        <end position="291"/>
    </location>
</feature>
<gene>
    <name evidence="2" type="ORF">METEAL_32990</name>
</gene>
<evidence type="ECO:0000313" key="2">
    <source>
        <dbReference type="EMBL" id="BDU74125.1"/>
    </source>
</evidence>
<proteinExistence type="predicted"/>
<sequence length="291" mass="32451">MALLPALRAAALGIALALCVACPGTKPKEAAMAQAPVRIVLLHHSTGGEIWKGGVAPFFDAWNAEHGTRYVITEQDYPHTKGTHPRLGRLLPARVFNRLFRDHYPWENYPYDYWNLWVAHQGASRDRSEPNLDDLAKSFDVIVFKHCFPVSSIRADDGAPSVSSRTKTLANYKLQYEALKARMHQFPDRTFIVWTGPALTEASTRPEDAARAREFAAWVKDVWDEKGDNIYVWDFRELETDGGPFLVPGRSVGAGDSHPSPEFSKRVAPLLGRRIVDVIEGRGDGSSLTGR</sequence>
<dbReference type="EMBL" id="AP027080">
    <property type="protein sequence ID" value="BDU74125.1"/>
    <property type="molecule type" value="Genomic_DNA"/>
</dbReference>
<name>A0AA48GR13_9BACT</name>
<keyword evidence="3" id="KW-1185">Reference proteome</keyword>
<protein>
    <recommendedName>
        <fullName evidence="4">SGNH/GDSL hydrolase family protein</fullName>
    </recommendedName>
</protein>
<evidence type="ECO:0000313" key="3">
    <source>
        <dbReference type="Proteomes" id="UP001238179"/>
    </source>
</evidence>